<evidence type="ECO:0000256" key="1">
    <source>
        <dbReference type="SAM" id="MobiDB-lite"/>
    </source>
</evidence>
<accession>A0A177TRQ9</accession>
<reference evidence="2" key="2">
    <citation type="journal article" date="2019" name="IMA Fungus">
        <title>Genome sequencing and comparison of five Tilletia species to identify candidate genes for the detection of regulated species infecting wheat.</title>
        <authorList>
            <person name="Nguyen H.D.T."/>
            <person name="Sultana T."/>
            <person name="Kesanakurti P."/>
            <person name="Hambleton S."/>
        </authorList>
    </citation>
    <scope>NUCLEOTIDE SEQUENCE</scope>
    <source>
        <strain evidence="2">DAOMC 236416</strain>
    </source>
</reference>
<proteinExistence type="predicted"/>
<gene>
    <name evidence="2" type="ORF">A4X13_0g984</name>
</gene>
<feature type="compositionally biased region" description="Low complexity" evidence="1">
    <location>
        <begin position="867"/>
        <end position="883"/>
    </location>
</feature>
<dbReference type="AlphaFoldDB" id="A0A177TRQ9"/>
<feature type="region of interest" description="Disordered" evidence="1">
    <location>
        <begin position="1"/>
        <end position="40"/>
    </location>
</feature>
<feature type="compositionally biased region" description="Polar residues" evidence="1">
    <location>
        <begin position="811"/>
        <end position="823"/>
    </location>
</feature>
<feature type="compositionally biased region" description="Basic and acidic residues" evidence="1">
    <location>
        <begin position="583"/>
        <end position="601"/>
    </location>
</feature>
<feature type="compositionally biased region" description="Basic and acidic residues" evidence="1">
    <location>
        <begin position="830"/>
        <end position="842"/>
    </location>
</feature>
<keyword evidence="3" id="KW-1185">Reference proteome</keyword>
<feature type="compositionally biased region" description="Basic and acidic residues" evidence="1">
    <location>
        <begin position="130"/>
        <end position="141"/>
    </location>
</feature>
<comment type="caution">
    <text evidence="2">The sequence shown here is derived from an EMBL/GenBank/DDBJ whole genome shotgun (WGS) entry which is preliminary data.</text>
</comment>
<feature type="compositionally biased region" description="Basic and acidic residues" evidence="1">
    <location>
        <begin position="264"/>
        <end position="277"/>
    </location>
</feature>
<feature type="compositionally biased region" description="Acidic residues" evidence="1">
    <location>
        <begin position="646"/>
        <end position="658"/>
    </location>
</feature>
<feature type="region of interest" description="Disordered" evidence="1">
    <location>
        <begin position="173"/>
        <end position="192"/>
    </location>
</feature>
<evidence type="ECO:0000313" key="2">
    <source>
        <dbReference type="EMBL" id="KAE8259474.1"/>
    </source>
</evidence>
<feature type="region of interest" description="Disordered" evidence="1">
    <location>
        <begin position="323"/>
        <end position="393"/>
    </location>
</feature>
<feature type="compositionally biased region" description="Polar residues" evidence="1">
    <location>
        <begin position="751"/>
        <end position="761"/>
    </location>
</feature>
<evidence type="ECO:0000313" key="3">
    <source>
        <dbReference type="Proteomes" id="UP000077521"/>
    </source>
</evidence>
<organism evidence="2 3">
    <name type="scientific">Tilletia indica</name>
    <dbReference type="NCBI Taxonomy" id="43049"/>
    <lineage>
        <taxon>Eukaryota</taxon>
        <taxon>Fungi</taxon>
        <taxon>Dikarya</taxon>
        <taxon>Basidiomycota</taxon>
        <taxon>Ustilaginomycotina</taxon>
        <taxon>Exobasidiomycetes</taxon>
        <taxon>Tilletiales</taxon>
        <taxon>Tilletiaceae</taxon>
        <taxon>Tilletia</taxon>
    </lineage>
</organism>
<protein>
    <submittedName>
        <fullName evidence="2">Uncharacterized protein</fullName>
    </submittedName>
</protein>
<name>A0A177TRQ9_9BASI</name>
<feature type="region of interest" description="Disordered" evidence="1">
    <location>
        <begin position="98"/>
        <end position="144"/>
    </location>
</feature>
<dbReference type="EMBL" id="LWDF02000035">
    <property type="protein sequence ID" value="KAE8259474.1"/>
    <property type="molecule type" value="Genomic_DNA"/>
</dbReference>
<reference evidence="2" key="1">
    <citation type="submission" date="2016-04" db="EMBL/GenBank/DDBJ databases">
        <authorList>
            <person name="Nguyen H.D."/>
            <person name="Samba Siva P."/>
            <person name="Cullis J."/>
            <person name="Levesque C.A."/>
            <person name="Hambleton S."/>
        </authorList>
    </citation>
    <scope>NUCLEOTIDE SEQUENCE</scope>
    <source>
        <strain evidence="2">DAOMC 236416</strain>
    </source>
</reference>
<feature type="region of interest" description="Disordered" evidence="1">
    <location>
        <begin position="481"/>
        <end position="529"/>
    </location>
</feature>
<feature type="compositionally biased region" description="Polar residues" evidence="1">
    <location>
        <begin position="111"/>
        <end position="129"/>
    </location>
</feature>
<feature type="region of interest" description="Disordered" evidence="1">
    <location>
        <begin position="563"/>
        <end position="892"/>
    </location>
</feature>
<feature type="compositionally biased region" description="Low complexity" evidence="1">
    <location>
        <begin position="602"/>
        <end position="612"/>
    </location>
</feature>
<dbReference type="Proteomes" id="UP000077521">
    <property type="component" value="Unassembled WGS sequence"/>
</dbReference>
<feature type="compositionally biased region" description="Polar residues" evidence="1">
    <location>
        <begin position="494"/>
        <end position="525"/>
    </location>
</feature>
<feature type="region of interest" description="Disordered" evidence="1">
    <location>
        <begin position="422"/>
        <end position="441"/>
    </location>
</feature>
<feature type="region of interest" description="Disordered" evidence="1">
    <location>
        <begin position="234"/>
        <end position="277"/>
    </location>
</feature>
<sequence>MPQYFTPIERGPDGLQSSSDTRTEVEPEANIDHAAPPTPPATVLALMESIEVALDAVRDAELRLKHAAKVLLIARSEVDMIQQSNRSACWESAKKTHGRTSSLLGHPSHIQIANTTNPPEAGPNSSSSSHFDETLRQEHQVAESSMITQAELPVSPSASFRTSFSELDETLDKLDTRLPVPPSRSQAQDKIEFAPKFSPLSSSVAGSDALRPISYASGLSSVWKAVFDNAEGNASEDEAVSPGGSGHTASKGLQPFSNSSNGDGNKDSRCDEPSDADRVPMYITVDRAGDPTVPKACESPTGLIQRFYSPRLVTARDSLVRVPSQDSLGPAESAASTPKDAPHVQPRQSSPDLRAANATGASPSPSPTTPSSHQPEERPASLSSASKGRWWAKTVDKIAPRRVGSREGLTLHAKLVSVAPLQEEPESLETKERTPTEAKPNLNKPLIAIPQEEDGVEDNTDLAYAAKTGNLLHTGAISTRAPHPWSLRAPPAKTSPSSKLQINQGQSLAPTPAKMSNPSSNTQAQIPDRGKTSFEIRMNNYRQSTFFGSIVDFPMSPATATAPRQIDMCSPTLPLTDLLSGEEPEKYDQREKKSTEKREMPRAASRSSQSSQESKATARGRLERQQPSDQSPPKPSRGDNFGYSAPEDDDEEGGEDATDVLQLFMNGGGSVGSGTEQSGRYGRSSDSNKSDDSVYDEDLSLLQKRREWTPIKGSSTPTRAHSVRQEMRTPPGNSSLKPPQGSDPRAHRRTSLNSSSPSTPFKTLFNPKLSVSVDSPRGSRSGTVREEEEEQGETGKFEVGTGWIGSHLTHDTAQTDNSLNISFGGSPLPKWEDRSAVNDWIRRKTKERGISQSSATTRDSDFEMVQSWRSATASASTSRGSGRWSEDAVEQK</sequence>